<protein>
    <submittedName>
        <fullName evidence="4">Conserved oligomeric Golgi complex subunit 5</fullName>
    </submittedName>
</protein>
<name>A0A0R3WN96_HYDTA</name>
<dbReference type="SMART" id="SM00150">
    <property type="entry name" value="SPEC"/>
    <property type="match status" value="2"/>
</dbReference>
<accession>A0A0R3WN96</accession>
<keyword evidence="3" id="KW-1185">Reference proteome</keyword>
<dbReference type="EMBL" id="UYWX01000862">
    <property type="protein sequence ID" value="VDM19285.1"/>
    <property type="molecule type" value="Genomic_DNA"/>
</dbReference>
<dbReference type="WBParaSite" id="TTAC_0000223401-mRNA-1">
    <property type="protein sequence ID" value="TTAC_0000223401-mRNA-1"/>
    <property type="gene ID" value="TTAC_0000223401"/>
</dbReference>
<evidence type="ECO:0000313" key="2">
    <source>
        <dbReference type="EMBL" id="VDM19285.1"/>
    </source>
</evidence>
<dbReference type="Pfam" id="PF00435">
    <property type="entry name" value="Spectrin"/>
    <property type="match status" value="1"/>
</dbReference>
<gene>
    <name evidence="2" type="ORF">TTAC_LOCUS2221</name>
</gene>
<reference evidence="4" key="1">
    <citation type="submission" date="2017-02" db="UniProtKB">
        <authorList>
            <consortium name="WormBaseParasite"/>
        </authorList>
    </citation>
    <scope>IDENTIFICATION</scope>
</reference>
<proteinExistence type="predicted"/>
<dbReference type="SUPFAM" id="SSF46966">
    <property type="entry name" value="Spectrin repeat"/>
    <property type="match status" value="3"/>
</dbReference>
<evidence type="ECO:0000313" key="3">
    <source>
        <dbReference type="Proteomes" id="UP000274429"/>
    </source>
</evidence>
<dbReference type="STRING" id="6205.A0A0R3WN96"/>
<sequence>MPASMTSLLTDSSVTGSLSRLKQRSVSETCLPFLTIGGVDCADTFDLSALNAAVSKMDDLTLQMENKQSFLQELKQHYQCLIENTDKFAQHEAKLQHVETQFGKVKRWLSSCARSVNTHREVINALRTLEDENQWIAQKQTQLSNDNMALSFLEVQKLLSRHQTVTAEVEHRTVRNSSLIKTAMEWLRLGEVLQLPAFHSAKEDAYCVAFITSHRDLSKELLTKTSELVFRQAVVHREIGVRLSVLYHWQAWFVQHMDLLELYNWLIETESSIMTECHAARGLASAYAAIKKHSVIEAIVSGFQAPRLRHLIGYFTGTRTTDLLEATMTMIAAKQKKLSHYLDPTDPFVTTDKTLKAKAHRHKLRRQIHILERSYDKLHCAQASVQKQFTGLRDLVMEKKHRLYELLALNRLYEEVSDVEEWIWGRMRETLTDNTGKDLYEWTRLQRDFCDVQRNLIRGGATDQLVHEGLTSVPRLPADFALLSQLPPLSDSPERLVRAIMVCRQLISLKHSDAPLIAQWQDRLNEDWCELRELLQTRGVLLKNAGNRLLFLRRCEEAIADLREKMDSLPAIVSADSQALARQQRQHANIRRSVIPIGKRVRYHPFLCLQLKDGKMR</sequence>
<organism evidence="4">
    <name type="scientific">Hydatigena taeniaeformis</name>
    <name type="common">Feline tapeworm</name>
    <name type="synonym">Taenia taeniaeformis</name>
    <dbReference type="NCBI Taxonomy" id="6205"/>
    <lineage>
        <taxon>Eukaryota</taxon>
        <taxon>Metazoa</taxon>
        <taxon>Spiralia</taxon>
        <taxon>Lophotrochozoa</taxon>
        <taxon>Platyhelminthes</taxon>
        <taxon>Cestoda</taxon>
        <taxon>Eucestoda</taxon>
        <taxon>Cyclophyllidea</taxon>
        <taxon>Taeniidae</taxon>
        <taxon>Hydatigera</taxon>
    </lineage>
</organism>
<dbReference type="OrthoDB" id="6285941at2759"/>
<dbReference type="InterPro" id="IPR018159">
    <property type="entry name" value="Spectrin/alpha-actinin"/>
</dbReference>
<dbReference type="AlphaFoldDB" id="A0A0R3WN96"/>
<reference evidence="2 3" key="2">
    <citation type="submission" date="2018-11" db="EMBL/GenBank/DDBJ databases">
        <authorList>
            <consortium name="Pathogen Informatics"/>
        </authorList>
    </citation>
    <scope>NUCLEOTIDE SEQUENCE [LARGE SCALE GENOMIC DNA]</scope>
</reference>
<evidence type="ECO:0000256" key="1">
    <source>
        <dbReference type="ARBA" id="ARBA00022737"/>
    </source>
</evidence>
<dbReference type="PANTHER" id="PTHR11915">
    <property type="entry name" value="SPECTRIN/FILAMIN RELATED CYTOSKELETAL PROTEIN"/>
    <property type="match status" value="1"/>
</dbReference>
<evidence type="ECO:0000313" key="4">
    <source>
        <dbReference type="WBParaSite" id="TTAC_0000223401-mRNA-1"/>
    </source>
</evidence>
<dbReference type="InterPro" id="IPR002017">
    <property type="entry name" value="Spectrin_repeat"/>
</dbReference>
<dbReference type="Gene3D" id="1.20.58.60">
    <property type="match status" value="2"/>
</dbReference>
<keyword evidence="1" id="KW-0677">Repeat</keyword>
<dbReference type="Proteomes" id="UP000274429">
    <property type="component" value="Unassembled WGS sequence"/>
</dbReference>